<dbReference type="STRING" id="1123323.SAMN05216245_10335"/>
<evidence type="ECO:0000256" key="1">
    <source>
        <dbReference type="SAM" id="SignalP"/>
    </source>
</evidence>
<dbReference type="EMBL" id="FONL01000003">
    <property type="protein sequence ID" value="SFE23714.1"/>
    <property type="molecule type" value="Genomic_DNA"/>
</dbReference>
<gene>
    <name evidence="3" type="ORF">SAMN05216245_10335</name>
</gene>
<reference evidence="3 4" key="1">
    <citation type="submission" date="2016-10" db="EMBL/GenBank/DDBJ databases">
        <authorList>
            <person name="de Groot N.N."/>
        </authorList>
    </citation>
    <scope>NUCLEOTIDE SEQUENCE [LARGE SCALE GENOMIC DNA]</scope>
    <source>
        <strain evidence="3 4">DSM 9236</strain>
    </source>
</reference>
<dbReference type="InterPro" id="IPR021729">
    <property type="entry name" value="DUF3298"/>
</dbReference>
<evidence type="ECO:0000313" key="4">
    <source>
        <dbReference type="Proteomes" id="UP000198896"/>
    </source>
</evidence>
<accession>A0A1I1YVT1</accession>
<dbReference type="InterPro" id="IPR037126">
    <property type="entry name" value="PdaC/RsiV-like_sf"/>
</dbReference>
<dbReference type="Gene3D" id="3.30.565.40">
    <property type="entry name" value="Fervidobacterium nodosum Rt17-B1 like"/>
    <property type="match status" value="1"/>
</dbReference>
<keyword evidence="4" id="KW-1185">Reference proteome</keyword>
<dbReference type="AlphaFoldDB" id="A0A1I1YVT1"/>
<feature type="signal peptide" evidence="1">
    <location>
        <begin position="1"/>
        <end position="20"/>
    </location>
</feature>
<sequence>MNKMKTAATVLAAVFAFAVAPVFETGLADTSGLAGTNGVTGISWSRPVFAEGNGVDYQLGLHYIPLVTRTEHYDVSDEKGDLLRARWTGIRVTGPVPFEPNINKALDAYTANESKNFAASSRKMLSDAKLDHSERAKYGATFFPAFEDNRDIYVRRADSLVVSLLESGSSYMGGAHGMYGFTGKTFDTYTGKEMQLTDIFTSPTAMTNAIKQQLMFDYPKASFQGNNGASMREMVDQLAKEGHLFWTMDPRGVTFYFNPYILGSYAEGVFTTTLLYSERLDIFKHDQYTQAISWRGPKAYCMEIPSYLPVRLSDSPRGDRLSVMNDPEELLIDYCGEQLKDKFNAKQIRATLVSMPEGERYLYVDYQKEDWKHAVRVYALRNEPVFVGEYAMTRFISDMVGNNGSDWYVMTDPQAFYMTAMPGSGYAPWTKLTCRIGANGAPEVYEVEGGKG</sequence>
<proteinExistence type="predicted"/>
<evidence type="ECO:0000259" key="2">
    <source>
        <dbReference type="Pfam" id="PF11738"/>
    </source>
</evidence>
<feature type="chain" id="PRO_5038927474" description="DUF3298 domain-containing protein" evidence="1">
    <location>
        <begin position="21"/>
        <end position="452"/>
    </location>
</feature>
<dbReference type="OrthoDB" id="5637at2"/>
<organism evidence="3 4">
    <name type="scientific">Succiniclasticum ruminis DSM 9236</name>
    <dbReference type="NCBI Taxonomy" id="1123323"/>
    <lineage>
        <taxon>Bacteria</taxon>
        <taxon>Bacillati</taxon>
        <taxon>Bacillota</taxon>
        <taxon>Negativicutes</taxon>
        <taxon>Acidaminococcales</taxon>
        <taxon>Acidaminococcaceae</taxon>
        <taxon>Succiniclasticum</taxon>
    </lineage>
</organism>
<name>A0A1I1YVT1_9FIRM</name>
<dbReference type="Gene3D" id="3.90.640.20">
    <property type="entry name" value="Heat-shock cognate protein, ATPase"/>
    <property type="match status" value="1"/>
</dbReference>
<protein>
    <recommendedName>
        <fullName evidence="2">DUF3298 domain-containing protein</fullName>
    </recommendedName>
</protein>
<dbReference type="Proteomes" id="UP000198896">
    <property type="component" value="Unassembled WGS sequence"/>
</dbReference>
<evidence type="ECO:0000313" key="3">
    <source>
        <dbReference type="EMBL" id="SFE23714.1"/>
    </source>
</evidence>
<keyword evidence="1" id="KW-0732">Signal</keyword>
<dbReference type="Pfam" id="PF11738">
    <property type="entry name" value="DUF3298"/>
    <property type="match status" value="1"/>
</dbReference>
<dbReference type="RefSeq" id="WP_093912880.1">
    <property type="nucleotide sequence ID" value="NZ_FONL01000003.1"/>
</dbReference>
<feature type="domain" description="DUF3298" evidence="2">
    <location>
        <begin position="198"/>
        <end position="276"/>
    </location>
</feature>